<evidence type="ECO:0000313" key="1">
    <source>
        <dbReference type="EMBL" id="CAD7446790.1"/>
    </source>
</evidence>
<protein>
    <submittedName>
        <fullName evidence="1">Uncharacterized protein</fullName>
    </submittedName>
</protein>
<accession>A0A7R9F4J2</accession>
<sequence length="343" mass="38284">METTEDTYKVRQGILALEGLKCEDPRKRRPQGFEPRFWTGKRERRVTNHVTEVSPRARSLLVGVHVYLRFSSVSVKDFLVVTRSKVEAMRELAAKPHTVEALSYRVTADSPAEDLTPHAEQSVIINGGLSYPVKQGWKGGMFTLVGGFQRSFLKHADEHVVLDQARIGGLPRTRTPVVLEICLTGVGDIQTSRDVLVVGFVFPTGRQDSFSLIHIKSHPSLLVVSSKPVWLSVRAMAYKDKESEFDCRVQAAVFNSCEYDSSIRIAPSPNQVLPADKLHTVLPHGRVKLRTEEEGMAALRPMSVPAMLDRTAEQYPEVVALAHKGTGGTWQHTTYRLSVFLNN</sequence>
<gene>
    <name evidence="1" type="ORF">TBIB3V08_LOCUS9113</name>
</gene>
<reference evidence="1" key="1">
    <citation type="submission" date="2020-11" db="EMBL/GenBank/DDBJ databases">
        <authorList>
            <person name="Tran Van P."/>
        </authorList>
    </citation>
    <scope>NUCLEOTIDE SEQUENCE</scope>
</reference>
<dbReference type="AlphaFoldDB" id="A0A7R9F4J2"/>
<name>A0A7R9F4J2_9NEOP</name>
<organism evidence="1">
    <name type="scientific">Timema bartmani</name>
    <dbReference type="NCBI Taxonomy" id="61472"/>
    <lineage>
        <taxon>Eukaryota</taxon>
        <taxon>Metazoa</taxon>
        <taxon>Ecdysozoa</taxon>
        <taxon>Arthropoda</taxon>
        <taxon>Hexapoda</taxon>
        <taxon>Insecta</taxon>
        <taxon>Pterygota</taxon>
        <taxon>Neoptera</taxon>
        <taxon>Polyneoptera</taxon>
        <taxon>Phasmatodea</taxon>
        <taxon>Timematodea</taxon>
        <taxon>Timematoidea</taxon>
        <taxon>Timematidae</taxon>
        <taxon>Timema</taxon>
    </lineage>
</organism>
<proteinExistence type="predicted"/>
<dbReference type="EMBL" id="OD568302">
    <property type="protein sequence ID" value="CAD7446790.1"/>
    <property type="molecule type" value="Genomic_DNA"/>
</dbReference>